<organism evidence="2">
    <name type="scientific">Psittacine aviadenovirus B</name>
    <dbReference type="NCBI Taxonomy" id="2169709"/>
    <lineage>
        <taxon>Viruses</taxon>
        <taxon>Varidnaviria</taxon>
        <taxon>Bamfordvirae</taxon>
        <taxon>Preplasmiviricota</taxon>
        <taxon>Polisuviricotina</taxon>
        <taxon>Pharingeaviricetes</taxon>
        <taxon>Rowavirales</taxon>
        <taxon>Adenoviridae</taxon>
        <taxon>Aviadenovirus</taxon>
        <taxon>Aviadenovirus rubri</taxon>
    </lineage>
</organism>
<proteinExistence type="predicted"/>
<evidence type="ECO:0000256" key="1">
    <source>
        <dbReference type="SAM" id="MobiDB-lite"/>
    </source>
</evidence>
<feature type="region of interest" description="Disordered" evidence="1">
    <location>
        <begin position="1"/>
        <end position="22"/>
    </location>
</feature>
<evidence type="ECO:0000313" key="2">
    <source>
        <dbReference type="EMBL" id="XBY87754.1"/>
    </source>
</evidence>
<name>A0AB38ZPB8_9ADEN</name>
<protein>
    <submittedName>
        <fullName evidence="2">ORF8 protein</fullName>
    </submittedName>
</protein>
<reference evidence="2" key="1">
    <citation type="submission" date="2023-06" db="EMBL/GenBank/DDBJ databases">
        <title>Identification of a novel pathogenic adenovirus species in African Grey Parrot unveils distinct lineage within aviadenoviruses.</title>
        <authorList>
            <person name="Das T."/>
            <person name="Raidal S."/>
            <person name="Das S."/>
        </authorList>
    </citation>
    <scope>NUCLEOTIDE SEQUENCE</scope>
    <source>
        <strain evidence="2">CS23-0540</strain>
    </source>
</reference>
<dbReference type="EMBL" id="OR096706">
    <property type="protein sequence ID" value="XBY87754.1"/>
    <property type="molecule type" value="Genomic_DNA"/>
</dbReference>
<sequence length="46" mass="5269">MVSYRKKPPHPQPKREYRDCREGGPSCNVGSWCTGEGEGNRYVRSL</sequence>
<feature type="compositionally biased region" description="Basic and acidic residues" evidence="1">
    <location>
        <begin position="13"/>
        <end position="22"/>
    </location>
</feature>
<accession>A0AB38ZPB8</accession>